<protein>
    <submittedName>
        <fullName evidence="2">Uncharacterized protein</fullName>
    </submittedName>
</protein>
<keyword evidence="1" id="KW-0812">Transmembrane</keyword>
<gene>
    <name evidence="2" type="ORF">ERHA53_14400</name>
</gene>
<organism evidence="2 3">
    <name type="scientific">Erwinia rhapontici</name>
    <name type="common">Pectobacterium rhapontici</name>
    <dbReference type="NCBI Taxonomy" id="55212"/>
    <lineage>
        <taxon>Bacteria</taxon>
        <taxon>Pseudomonadati</taxon>
        <taxon>Pseudomonadota</taxon>
        <taxon>Gammaproteobacteria</taxon>
        <taxon>Enterobacterales</taxon>
        <taxon>Erwiniaceae</taxon>
        <taxon>Erwinia</taxon>
    </lineage>
</organism>
<evidence type="ECO:0000313" key="2">
    <source>
        <dbReference type="EMBL" id="BCQ34097.1"/>
    </source>
</evidence>
<proteinExistence type="predicted"/>
<feature type="transmembrane region" description="Helical" evidence="1">
    <location>
        <begin position="51"/>
        <end position="68"/>
    </location>
</feature>
<reference evidence="2 3" key="1">
    <citation type="submission" date="2021-01" db="EMBL/GenBank/DDBJ databases">
        <title>Complete genome sequence of Erwinia rhapontici MAFF 311153.</title>
        <authorList>
            <person name="Morohoshi T."/>
            <person name="Someya N."/>
        </authorList>
    </citation>
    <scope>NUCLEOTIDE SEQUENCE [LARGE SCALE GENOMIC DNA]</scope>
    <source>
        <strain evidence="2 3">MAFF 311153</strain>
    </source>
</reference>
<dbReference type="Proteomes" id="UP000677515">
    <property type="component" value="Chromosome"/>
</dbReference>
<name>A0ABM7MY52_ERWRD</name>
<dbReference type="EMBL" id="AP024329">
    <property type="protein sequence ID" value="BCQ34097.1"/>
    <property type="molecule type" value="Genomic_DNA"/>
</dbReference>
<accession>A0ABM7MY52</accession>
<keyword evidence="1" id="KW-0472">Membrane</keyword>
<keyword evidence="3" id="KW-1185">Reference proteome</keyword>
<feature type="transmembrane region" description="Helical" evidence="1">
    <location>
        <begin position="12"/>
        <end position="31"/>
    </location>
</feature>
<keyword evidence="1" id="KW-1133">Transmembrane helix</keyword>
<evidence type="ECO:0000313" key="3">
    <source>
        <dbReference type="Proteomes" id="UP000677515"/>
    </source>
</evidence>
<evidence type="ECO:0000256" key="1">
    <source>
        <dbReference type="SAM" id="Phobius"/>
    </source>
</evidence>
<sequence length="74" mass="8519">MDSKKHFKMFMVFISFLFFAFFCFVFVSAIFSIKRIVEDGGIYSFNSGDLIGHLLILLIIVGCLYFSIKTSLLM</sequence>